<evidence type="ECO:0000256" key="2">
    <source>
        <dbReference type="PROSITE-ProRule" id="PRU00504"/>
    </source>
</evidence>
<protein>
    <recommendedName>
        <fullName evidence="4">6-bladed beta-propeller</fullName>
    </recommendedName>
</protein>
<dbReference type="PANTHER" id="PTHR24104">
    <property type="entry name" value="E3 UBIQUITIN-PROTEIN LIGASE NHLRC1-RELATED"/>
    <property type="match status" value="1"/>
</dbReference>
<dbReference type="InParanoid" id="A0A1X7TBM1"/>
<proteinExistence type="predicted"/>
<feature type="repeat" description="NHL" evidence="2">
    <location>
        <begin position="42"/>
        <end position="86"/>
    </location>
</feature>
<dbReference type="GO" id="GO:0008270">
    <property type="term" value="F:zinc ion binding"/>
    <property type="evidence" value="ECO:0007669"/>
    <property type="project" value="UniProtKB-KW"/>
</dbReference>
<dbReference type="STRING" id="400682.A0A1X7TBM1"/>
<keyword evidence="1" id="KW-0677">Repeat</keyword>
<sequence>YGSANGQFDLPHNIAIDSQGSLYVADGHNHRIQKFSPDEKFVGQFGTKGSGPGQLDRPIGITIDTGATGLVYVSDCNHCISVFTSDGVFVSKFGSEGRNIDQFNYPYDLKFDKDGFLYDPEDKHGWRPHCISW</sequence>
<reference evidence="3" key="1">
    <citation type="submission" date="2017-05" db="UniProtKB">
        <authorList>
            <consortium name="EnsemblMetazoa"/>
        </authorList>
    </citation>
    <scope>IDENTIFICATION</scope>
</reference>
<evidence type="ECO:0008006" key="4">
    <source>
        <dbReference type="Google" id="ProtNLM"/>
    </source>
</evidence>
<evidence type="ECO:0000313" key="3">
    <source>
        <dbReference type="EnsemblMetazoa" id="Aqu2.1.11712_001"/>
    </source>
</evidence>
<accession>A0A1X7TBM1</accession>
<evidence type="ECO:0000256" key="1">
    <source>
        <dbReference type="ARBA" id="ARBA00022737"/>
    </source>
</evidence>
<dbReference type="PANTHER" id="PTHR24104:SF25">
    <property type="entry name" value="PROTEIN LIN-41"/>
    <property type="match status" value="1"/>
</dbReference>
<dbReference type="Gene3D" id="2.120.10.30">
    <property type="entry name" value="TolB, C-terminal domain"/>
    <property type="match status" value="1"/>
</dbReference>
<dbReference type="EnsemblMetazoa" id="Aqu2.1.11712_001">
    <property type="protein sequence ID" value="Aqu2.1.11712_001"/>
    <property type="gene ID" value="Aqu2.1.11712"/>
</dbReference>
<dbReference type="Pfam" id="PF01436">
    <property type="entry name" value="NHL"/>
    <property type="match status" value="1"/>
</dbReference>
<organism evidence="3">
    <name type="scientific">Amphimedon queenslandica</name>
    <name type="common">Sponge</name>
    <dbReference type="NCBI Taxonomy" id="400682"/>
    <lineage>
        <taxon>Eukaryota</taxon>
        <taxon>Metazoa</taxon>
        <taxon>Porifera</taxon>
        <taxon>Demospongiae</taxon>
        <taxon>Heteroscleromorpha</taxon>
        <taxon>Haplosclerida</taxon>
        <taxon>Niphatidae</taxon>
        <taxon>Amphimedon</taxon>
    </lineage>
</organism>
<dbReference type="InterPro" id="IPR001258">
    <property type="entry name" value="NHL_repeat"/>
</dbReference>
<dbReference type="InterPro" id="IPR050952">
    <property type="entry name" value="TRIM-NHL_E3_ligases"/>
</dbReference>
<dbReference type="InterPro" id="IPR011042">
    <property type="entry name" value="6-blade_b-propeller_TolB-like"/>
</dbReference>
<dbReference type="PROSITE" id="PS51125">
    <property type="entry name" value="NHL"/>
    <property type="match status" value="2"/>
</dbReference>
<dbReference type="AlphaFoldDB" id="A0A1X7TBM1"/>
<feature type="repeat" description="NHL" evidence="2">
    <location>
        <begin position="1"/>
        <end position="38"/>
    </location>
</feature>
<name>A0A1X7TBM1_AMPQE</name>
<dbReference type="SUPFAM" id="SSF63829">
    <property type="entry name" value="Calcium-dependent phosphotriesterase"/>
    <property type="match status" value="1"/>
</dbReference>